<evidence type="ECO:0000256" key="3">
    <source>
        <dbReference type="ARBA" id="ARBA00022527"/>
    </source>
</evidence>
<evidence type="ECO:0000256" key="1">
    <source>
        <dbReference type="ARBA" id="ARBA00010886"/>
    </source>
</evidence>
<evidence type="ECO:0000259" key="12">
    <source>
        <dbReference type="PROSITE" id="PS50011"/>
    </source>
</evidence>
<name>A0AAD1Y925_EUPCR</name>
<keyword evidence="7 10" id="KW-0067">ATP-binding</keyword>
<dbReference type="EMBL" id="CAMPGE010029291">
    <property type="protein sequence ID" value="CAI2386759.1"/>
    <property type="molecule type" value="Genomic_DNA"/>
</dbReference>
<evidence type="ECO:0000256" key="7">
    <source>
        <dbReference type="ARBA" id="ARBA00022840"/>
    </source>
</evidence>
<comment type="catalytic activity">
    <reaction evidence="8">
        <text>L-threonyl-[protein] + ATP = O-phospho-L-threonyl-[protein] + ADP + H(+)</text>
        <dbReference type="Rhea" id="RHEA:46608"/>
        <dbReference type="Rhea" id="RHEA-COMP:11060"/>
        <dbReference type="Rhea" id="RHEA-COMP:11605"/>
        <dbReference type="ChEBI" id="CHEBI:15378"/>
        <dbReference type="ChEBI" id="CHEBI:30013"/>
        <dbReference type="ChEBI" id="CHEBI:30616"/>
        <dbReference type="ChEBI" id="CHEBI:61977"/>
        <dbReference type="ChEBI" id="CHEBI:456216"/>
        <dbReference type="EC" id="2.7.11.1"/>
    </reaction>
</comment>
<dbReference type="Gene3D" id="3.30.200.20">
    <property type="entry name" value="Phosphorylase Kinase, domain 1"/>
    <property type="match status" value="1"/>
</dbReference>
<evidence type="ECO:0000256" key="5">
    <source>
        <dbReference type="ARBA" id="ARBA00022741"/>
    </source>
</evidence>
<proteinExistence type="inferred from homology"/>
<dbReference type="PANTHER" id="PTHR44899:SF3">
    <property type="entry name" value="SERINE_THREONINE-PROTEIN KINASE NEK1"/>
    <property type="match status" value="1"/>
</dbReference>
<feature type="compositionally biased region" description="Basic residues" evidence="11">
    <location>
        <begin position="343"/>
        <end position="355"/>
    </location>
</feature>
<evidence type="ECO:0000256" key="9">
    <source>
        <dbReference type="ARBA" id="ARBA00048679"/>
    </source>
</evidence>
<dbReference type="Proteomes" id="UP001295684">
    <property type="component" value="Unassembled WGS sequence"/>
</dbReference>
<dbReference type="SMART" id="SM00220">
    <property type="entry name" value="S_TKc"/>
    <property type="match status" value="1"/>
</dbReference>
<dbReference type="FunFam" id="3.30.200.20:FF:000097">
    <property type="entry name" value="Probable serine/threonine-protein kinase nek1"/>
    <property type="match status" value="1"/>
</dbReference>
<comment type="caution">
    <text evidence="13">The sequence shown here is derived from an EMBL/GenBank/DDBJ whole genome shotgun (WGS) entry which is preliminary data.</text>
</comment>
<organism evidence="13 14">
    <name type="scientific">Euplotes crassus</name>
    <dbReference type="NCBI Taxonomy" id="5936"/>
    <lineage>
        <taxon>Eukaryota</taxon>
        <taxon>Sar</taxon>
        <taxon>Alveolata</taxon>
        <taxon>Ciliophora</taxon>
        <taxon>Intramacronucleata</taxon>
        <taxon>Spirotrichea</taxon>
        <taxon>Hypotrichia</taxon>
        <taxon>Euplotida</taxon>
        <taxon>Euplotidae</taxon>
        <taxon>Moneuplotes</taxon>
    </lineage>
</organism>
<reference evidence="13" key="1">
    <citation type="submission" date="2023-07" db="EMBL/GenBank/DDBJ databases">
        <authorList>
            <consortium name="AG Swart"/>
            <person name="Singh M."/>
            <person name="Singh A."/>
            <person name="Seah K."/>
            <person name="Emmerich C."/>
        </authorList>
    </citation>
    <scope>NUCLEOTIDE SEQUENCE</scope>
    <source>
        <strain evidence="13">DP1</strain>
    </source>
</reference>
<dbReference type="Pfam" id="PF00069">
    <property type="entry name" value="Pkinase"/>
    <property type="match status" value="1"/>
</dbReference>
<dbReference type="EC" id="2.7.11.1" evidence="2"/>
<dbReference type="InterPro" id="IPR000719">
    <property type="entry name" value="Prot_kinase_dom"/>
</dbReference>
<dbReference type="PROSITE" id="PS00108">
    <property type="entry name" value="PROTEIN_KINASE_ST"/>
    <property type="match status" value="1"/>
</dbReference>
<evidence type="ECO:0000256" key="2">
    <source>
        <dbReference type="ARBA" id="ARBA00012513"/>
    </source>
</evidence>
<dbReference type="SUPFAM" id="SSF56112">
    <property type="entry name" value="Protein kinase-like (PK-like)"/>
    <property type="match status" value="1"/>
</dbReference>
<dbReference type="Gene3D" id="1.10.510.10">
    <property type="entry name" value="Transferase(Phosphotransferase) domain 1"/>
    <property type="match status" value="1"/>
</dbReference>
<keyword evidence="5 10" id="KW-0547">Nucleotide-binding</keyword>
<evidence type="ECO:0000313" key="13">
    <source>
        <dbReference type="EMBL" id="CAI2386759.1"/>
    </source>
</evidence>
<evidence type="ECO:0000256" key="4">
    <source>
        <dbReference type="ARBA" id="ARBA00022679"/>
    </source>
</evidence>
<feature type="region of interest" description="Disordered" evidence="11">
    <location>
        <begin position="333"/>
        <end position="390"/>
    </location>
</feature>
<dbReference type="PROSITE" id="PS00107">
    <property type="entry name" value="PROTEIN_KINASE_ATP"/>
    <property type="match status" value="1"/>
</dbReference>
<comment type="similarity">
    <text evidence="1">Belongs to the protein kinase superfamily. NEK Ser/Thr protein kinase family. NIMA subfamily.</text>
</comment>
<evidence type="ECO:0000256" key="10">
    <source>
        <dbReference type="PROSITE-ProRule" id="PRU10141"/>
    </source>
</evidence>
<dbReference type="GO" id="GO:0004674">
    <property type="term" value="F:protein serine/threonine kinase activity"/>
    <property type="evidence" value="ECO:0007669"/>
    <property type="project" value="UniProtKB-KW"/>
</dbReference>
<feature type="binding site" evidence="10">
    <location>
        <position position="35"/>
    </location>
    <ligand>
        <name>ATP</name>
        <dbReference type="ChEBI" id="CHEBI:30616"/>
    </ligand>
</feature>
<keyword evidence="4" id="KW-0808">Transferase</keyword>
<dbReference type="InterPro" id="IPR017441">
    <property type="entry name" value="Protein_kinase_ATP_BS"/>
</dbReference>
<keyword evidence="3" id="KW-0723">Serine/threonine-protein kinase</keyword>
<gene>
    <name evidence="13" type="ORF">ECRASSUSDP1_LOCUS28383</name>
</gene>
<keyword evidence="6" id="KW-0418">Kinase</keyword>
<evidence type="ECO:0000256" key="6">
    <source>
        <dbReference type="ARBA" id="ARBA00022777"/>
    </source>
</evidence>
<dbReference type="PANTHER" id="PTHR44899">
    <property type="entry name" value="CAMK FAMILY PROTEIN KINASE"/>
    <property type="match status" value="1"/>
</dbReference>
<dbReference type="PROSITE" id="PS50011">
    <property type="entry name" value="PROTEIN_KINASE_DOM"/>
    <property type="match status" value="1"/>
</dbReference>
<evidence type="ECO:0000313" key="14">
    <source>
        <dbReference type="Proteomes" id="UP001295684"/>
    </source>
</evidence>
<feature type="compositionally biased region" description="Basic and acidic residues" evidence="11">
    <location>
        <begin position="362"/>
        <end position="377"/>
    </location>
</feature>
<dbReference type="GO" id="GO:0005524">
    <property type="term" value="F:ATP binding"/>
    <property type="evidence" value="ECO:0007669"/>
    <property type="project" value="UniProtKB-UniRule"/>
</dbReference>
<evidence type="ECO:0000256" key="11">
    <source>
        <dbReference type="SAM" id="MobiDB-lite"/>
    </source>
</evidence>
<dbReference type="InterPro" id="IPR051131">
    <property type="entry name" value="NEK_Ser/Thr_kinase_NIMA"/>
</dbReference>
<comment type="catalytic activity">
    <reaction evidence="9">
        <text>L-seryl-[protein] + ATP = O-phospho-L-seryl-[protein] + ADP + H(+)</text>
        <dbReference type="Rhea" id="RHEA:17989"/>
        <dbReference type="Rhea" id="RHEA-COMP:9863"/>
        <dbReference type="Rhea" id="RHEA-COMP:11604"/>
        <dbReference type="ChEBI" id="CHEBI:15378"/>
        <dbReference type="ChEBI" id="CHEBI:29999"/>
        <dbReference type="ChEBI" id="CHEBI:30616"/>
        <dbReference type="ChEBI" id="CHEBI:83421"/>
        <dbReference type="ChEBI" id="CHEBI:456216"/>
        <dbReference type="EC" id="2.7.11.1"/>
    </reaction>
</comment>
<accession>A0AAD1Y925</accession>
<dbReference type="InterPro" id="IPR008271">
    <property type="entry name" value="Ser/Thr_kinase_AS"/>
</dbReference>
<evidence type="ECO:0000256" key="8">
    <source>
        <dbReference type="ARBA" id="ARBA00047899"/>
    </source>
</evidence>
<protein>
    <recommendedName>
        <fullName evidence="2">non-specific serine/threonine protein kinase</fullName>
        <ecNumber evidence="2">2.7.11.1</ecNumber>
    </recommendedName>
</protein>
<dbReference type="AlphaFoldDB" id="A0AAD1Y925"/>
<feature type="domain" description="Protein kinase" evidence="12">
    <location>
        <begin position="6"/>
        <end position="270"/>
    </location>
</feature>
<sequence length="697" mass="80251">MALANFEFTEEIGKGVYASVHKVKRIDNGITYAMKKVPLLNLSEKEKSNSLNEVRILASIKHQNIVTFKEAFIDHPSETLCIVMEYAHEGDLFDKIAWQQKIGEYIDETYIWRVFLQILEGLGSLHKMKILHRDIKSANVFLFKNSVAKLGDLNVSKVMKSSLCVTQTGTPYYSSPEVWKDQPYGFKSDVWSIGCVLYELCALQPPFRGKDMKHLYQKVIKGKYQQIPSCYSKELRHIIKAMLIVDCKERPSCEALLNCKLVKSKKEALLLFSDSESDSILLKTIKLPKNLTSLYDRLPESQYSTKESQNNFYDQCKNESESLPRINVSKRERIKEMSQIRKSPSRSREKIKKKNMSNQKPKIHDIHSDRRELETRKGNRSSLSQLRHKVYTSERPAKVGLLNPNKSVNITEIDNHKFQGEHERSDSVDSVPSVPKILSRMNMGSQIKSSQVILEKLAQNKKHKKRIRKSSKVNCSVDLSILNKNREFVYNNDFIDIKTHNRIPDISRTKGTPLENGKQNIIIKNPLKDAANFRSLDYQDRSRENKKNQLPLDLKKEIHPYSNMYSNRFVSSKLNSGRIINSNNSSITKLPKFSKKIHENLKRRKPKMLISDIKKNTTSQELQRNFYRSSSNHTKHNRIKSYSSLNGIMSSSKNKKVSNAILRKLMASKMSGKLSTKPTINLRKSQSGLEAISKSFV</sequence>
<keyword evidence="14" id="KW-1185">Reference proteome</keyword>
<dbReference type="InterPro" id="IPR011009">
    <property type="entry name" value="Kinase-like_dom_sf"/>
</dbReference>